<dbReference type="PANTHER" id="PTHR30244">
    <property type="entry name" value="TRANSAMINASE"/>
    <property type="match status" value="1"/>
</dbReference>
<evidence type="ECO:0000313" key="1">
    <source>
        <dbReference type="EMBL" id="VAW34690.1"/>
    </source>
</evidence>
<evidence type="ECO:0008006" key="2">
    <source>
        <dbReference type="Google" id="ProtNLM"/>
    </source>
</evidence>
<dbReference type="PANTHER" id="PTHR30244:SF34">
    <property type="entry name" value="DTDP-4-AMINO-4,6-DIDEOXYGALACTOSE TRANSAMINASE"/>
    <property type="match status" value="1"/>
</dbReference>
<dbReference type="InterPro" id="IPR015424">
    <property type="entry name" value="PyrdxlP-dep_Trfase"/>
</dbReference>
<dbReference type="GO" id="GO:0030170">
    <property type="term" value="F:pyridoxal phosphate binding"/>
    <property type="evidence" value="ECO:0007669"/>
    <property type="project" value="TreeGrafter"/>
</dbReference>
<protein>
    <recommendedName>
        <fullName evidence="2">Aminotransferase, DegT/DnrJ/EryC1/StrS family</fullName>
    </recommendedName>
</protein>
<dbReference type="InterPro" id="IPR015422">
    <property type="entry name" value="PyrdxlP-dep_Trfase_small"/>
</dbReference>
<sequence>MRICRTLPPAAAPIPLHEVLKGFSAVFARNENGYEQFQAELQSCFGRNYCFLVSSGRAALALILQALKQLHPGRTEVLIPAFTCFSVPAAIRKAGLAIRLCDIDQQTLDFSHNELKKIMASDKGNNLLCVLATHLFGYPADIALLREIIGDEIPIVEDAAQALGGENAGVKLGTLADVGFFSLGRGKALSTVEGGVILTNRGDIGMALASLVGKQPGYGMAANVKLAIKALLITILQQPFLFRLPLSLPFLQLGETLFEHDFPILKMSPVQAALSRNWRERLRKHQSARKKNTKYWAGKLQLSCGAWCRTEQGTCGNLIRFPVLAANGETREAIVRESKRKGLGIMPSYPTPINEIAELAANFAGQDYPNAGEICKKIFTLPLHDYVTSMDNERICRLLARHGVIKGS</sequence>
<gene>
    <name evidence="1" type="ORF">MNBD_DELTA04-1622</name>
</gene>
<proteinExistence type="predicted"/>
<dbReference type="InterPro" id="IPR000653">
    <property type="entry name" value="DegT/StrS_aminotransferase"/>
</dbReference>
<dbReference type="EMBL" id="UOEY01000008">
    <property type="protein sequence ID" value="VAW34690.1"/>
    <property type="molecule type" value="Genomic_DNA"/>
</dbReference>
<organism evidence="1">
    <name type="scientific">hydrothermal vent metagenome</name>
    <dbReference type="NCBI Taxonomy" id="652676"/>
    <lineage>
        <taxon>unclassified sequences</taxon>
        <taxon>metagenomes</taxon>
        <taxon>ecological metagenomes</taxon>
    </lineage>
</organism>
<dbReference type="InterPro" id="IPR015421">
    <property type="entry name" value="PyrdxlP-dep_Trfase_major"/>
</dbReference>
<dbReference type="Pfam" id="PF01041">
    <property type="entry name" value="DegT_DnrJ_EryC1"/>
    <property type="match status" value="2"/>
</dbReference>
<dbReference type="AlphaFoldDB" id="A0A3B0V1B0"/>
<dbReference type="Gene3D" id="3.40.640.10">
    <property type="entry name" value="Type I PLP-dependent aspartate aminotransferase-like (Major domain)"/>
    <property type="match status" value="1"/>
</dbReference>
<reference evidence="1" key="1">
    <citation type="submission" date="2018-06" db="EMBL/GenBank/DDBJ databases">
        <authorList>
            <person name="Zhirakovskaya E."/>
        </authorList>
    </citation>
    <scope>NUCLEOTIDE SEQUENCE</scope>
</reference>
<dbReference type="SUPFAM" id="SSF53383">
    <property type="entry name" value="PLP-dependent transferases"/>
    <property type="match status" value="1"/>
</dbReference>
<name>A0A3B0V1B0_9ZZZZ</name>
<dbReference type="GO" id="GO:0008483">
    <property type="term" value="F:transaminase activity"/>
    <property type="evidence" value="ECO:0007669"/>
    <property type="project" value="TreeGrafter"/>
</dbReference>
<dbReference type="PIRSF" id="PIRSF000390">
    <property type="entry name" value="PLP_StrS"/>
    <property type="match status" value="1"/>
</dbReference>
<dbReference type="Gene3D" id="3.90.1150.10">
    <property type="entry name" value="Aspartate Aminotransferase, domain 1"/>
    <property type="match status" value="1"/>
</dbReference>
<dbReference type="GO" id="GO:0000271">
    <property type="term" value="P:polysaccharide biosynthetic process"/>
    <property type="evidence" value="ECO:0007669"/>
    <property type="project" value="TreeGrafter"/>
</dbReference>
<accession>A0A3B0V1B0</accession>